<name>A0A1V4ET29_9BACL</name>
<comment type="caution">
    <text evidence="1">The sequence shown here is derived from an EMBL/GenBank/DDBJ whole genome shotgun (WGS) entry which is preliminary data.</text>
</comment>
<sequence length="120" mass="13690">MWLSFEMSTAGKSTVSKLWKTTFCWAIRRAQRNFPGVGEPGMLHNDYTGTRETMYALPSGSMANNRITGECQMANRESDNCVVMQMLQPSNRTRAKQFQLKGRCDYASAVQWIPNFSLHK</sequence>
<evidence type="ECO:0000313" key="1">
    <source>
        <dbReference type="EMBL" id="OPG16096.1"/>
    </source>
</evidence>
<dbReference type="AlphaFoldDB" id="A0A1V4ET29"/>
<reference evidence="1 2" key="1">
    <citation type="submission" date="2017-02" db="EMBL/GenBank/DDBJ databases">
        <title>Draft genome of Acidibacillus ferrooxidans Huett2.</title>
        <authorList>
            <person name="Schopf S."/>
        </authorList>
    </citation>
    <scope>NUCLEOTIDE SEQUENCE [LARGE SCALE GENOMIC DNA]</scope>
    <source>
        <strain evidence="1 2">Huett2</strain>
    </source>
</reference>
<evidence type="ECO:0000313" key="2">
    <source>
        <dbReference type="Proteomes" id="UP000190229"/>
    </source>
</evidence>
<dbReference type="EMBL" id="MWPS01000022">
    <property type="protein sequence ID" value="OPG16096.1"/>
    <property type="molecule type" value="Genomic_DNA"/>
</dbReference>
<accession>A0A1V4ET29</accession>
<organism evidence="1 2">
    <name type="scientific">Ferroacidibacillus organovorans</name>
    <dbReference type="NCBI Taxonomy" id="1765683"/>
    <lineage>
        <taxon>Bacteria</taxon>
        <taxon>Bacillati</taxon>
        <taxon>Bacillota</taxon>
        <taxon>Bacilli</taxon>
        <taxon>Bacillales</taxon>
        <taxon>Alicyclobacillaceae</taxon>
        <taxon>Ferroacidibacillus</taxon>
    </lineage>
</organism>
<dbReference type="Proteomes" id="UP000190229">
    <property type="component" value="Unassembled WGS sequence"/>
</dbReference>
<keyword evidence="2" id="KW-1185">Reference proteome</keyword>
<protein>
    <submittedName>
        <fullName evidence="1">Uncharacterized protein</fullName>
    </submittedName>
</protein>
<gene>
    <name evidence="1" type="ORF">B2M26_08620</name>
</gene>
<proteinExistence type="predicted"/>